<evidence type="ECO:0000313" key="3">
    <source>
        <dbReference type="Proteomes" id="UP000075420"/>
    </source>
</evidence>
<dbReference type="EMBL" id="JELY01001455">
    <property type="protein sequence ID" value="KYF55712.1"/>
    <property type="molecule type" value="Genomic_DNA"/>
</dbReference>
<reference evidence="2 3" key="1">
    <citation type="submission" date="2014-02" db="EMBL/GenBank/DDBJ databases">
        <title>The small core and large imbalanced accessory genome model reveals a collaborative survival strategy of Sorangium cellulosum strains in nature.</title>
        <authorList>
            <person name="Han K."/>
            <person name="Peng R."/>
            <person name="Blom J."/>
            <person name="Li Y.-Z."/>
        </authorList>
    </citation>
    <scope>NUCLEOTIDE SEQUENCE [LARGE SCALE GENOMIC DNA]</scope>
    <source>
        <strain evidence="2 3">So0157-25</strain>
    </source>
</reference>
<feature type="compositionally biased region" description="Low complexity" evidence="1">
    <location>
        <begin position="82"/>
        <end position="91"/>
    </location>
</feature>
<organism evidence="2 3">
    <name type="scientific">Sorangium cellulosum</name>
    <name type="common">Polyangium cellulosum</name>
    <dbReference type="NCBI Taxonomy" id="56"/>
    <lineage>
        <taxon>Bacteria</taxon>
        <taxon>Pseudomonadati</taxon>
        <taxon>Myxococcota</taxon>
        <taxon>Polyangia</taxon>
        <taxon>Polyangiales</taxon>
        <taxon>Polyangiaceae</taxon>
        <taxon>Sorangium</taxon>
    </lineage>
</organism>
<evidence type="ECO:0000256" key="1">
    <source>
        <dbReference type="SAM" id="MobiDB-lite"/>
    </source>
</evidence>
<evidence type="ECO:0000313" key="2">
    <source>
        <dbReference type="EMBL" id="KYF55712.1"/>
    </source>
</evidence>
<name>A0A150PJ68_SORCE</name>
<feature type="region of interest" description="Disordered" evidence="1">
    <location>
        <begin position="82"/>
        <end position="114"/>
    </location>
</feature>
<dbReference type="AlphaFoldDB" id="A0A150PJ68"/>
<proteinExistence type="predicted"/>
<dbReference type="Proteomes" id="UP000075420">
    <property type="component" value="Unassembled WGS sequence"/>
</dbReference>
<accession>A0A150PJ68</accession>
<sequence length="114" mass="11072">MTGAASSSRRDGTSTGTCDLCAAWAAVPGSAASAPRSSEAAEGQTTPAITGATTAAADWEAVCSRGVSEGGAVGSHAAVAAATRKGTARGTPRMGSPGEGSLYSSRKSARLAKR</sequence>
<feature type="region of interest" description="Disordered" evidence="1">
    <location>
        <begin position="31"/>
        <end position="52"/>
    </location>
</feature>
<protein>
    <submittedName>
        <fullName evidence="2">Uncharacterized protein</fullName>
    </submittedName>
</protein>
<gene>
    <name evidence="2" type="ORF">BE08_30910</name>
</gene>
<comment type="caution">
    <text evidence="2">The sequence shown here is derived from an EMBL/GenBank/DDBJ whole genome shotgun (WGS) entry which is preliminary data.</text>
</comment>